<organism evidence="16 17">
    <name type="scientific">Sitophilus oryzae</name>
    <name type="common">Rice weevil</name>
    <name type="synonym">Curculio oryzae</name>
    <dbReference type="NCBI Taxonomy" id="7048"/>
    <lineage>
        <taxon>Eukaryota</taxon>
        <taxon>Metazoa</taxon>
        <taxon>Ecdysozoa</taxon>
        <taxon>Arthropoda</taxon>
        <taxon>Hexapoda</taxon>
        <taxon>Insecta</taxon>
        <taxon>Pterygota</taxon>
        <taxon>Neoptera</taxon>
        <taxon>Endopterygota</taxon>
        <taxon>Coleoptera</taxon>
        <taxon>Polyphaga</taxon>
        <taxon>Cucujiformia</taxon>
        <taxon>Curculionidae</taxon>
        <taxon>Dryophthorinae</taxon>
        <taxon>Sitophilus</taxon>
    </lineage>
</organism>
<evidence type="ECO:0000256" key="5">
    <source>
        <dbReference type="ARBA" id="ARBA00022782"/>
    </source>
</evidence>
<feature type="region of interest" description="Disordered" evidence="13">
    <location>
        <begin position="372"/>
        <end position="392"/>
    </location>
</feature>
<dbReference type="GO" id="GO:0003676">
    <property type="term" value="F:nucleic acid binding"/>
    <property type="evidence" value="ECO:0007669"/>
    <property type="project" value="InterPro"/>
</dbReference>
<evidence type="ECO:0000256" key="2">
    <source>
        <dbReference type="ARBA" id="ARBA00022473"/>
    </source>
</evidence>
<dbReference type="Proteomes" id="UP000504635">
    <property type="component" value="Unplaced"/>
</dbReference>
<protein>
    <recommendedName>
        <fullName evidence="1">RNA helicase</fullName>
        <ecNumber evidence="1">3.6.4.13</ecNumber>
    </recommendedName>
</protein>
<dbReference type="PROSITE" id="PS50304">
    <property type="entry name" value="TUDOR"/>
    <property type="match status" value="1"/>
</dbReference>
<dbReference type="Pfam" id="PF00270">
    <property type="entry name" value="DEAD"/>
    <property type="match status" value="1"/>
</dbReference>
<name>A0A6J2Y440_SITOR</name>
<evidence type="ECO:0000256" key="12">
    <source>
        <dbReference type="ARBA" id="ARBA00047984"/>
    </source>
</evidence>
<evidence type="ECO:0000256" key="6">
    <source>
        <dbReference type="ARBA" id="ARBA00022801"/>
    </source>
</evidence>
<dbReference type="Pfam" id="PF00567">
    <property type="entry name" value="TUDOR"/>
    <property type="match status" value="3"/>
</dbReference>
<dbReference type="Gene3D" id="2.30.30.140">
    <property type="match status" value="2"/>
</dbReference>
<evidence type="ECO:0000256" key="10">
    <source>
        <dbReference type="ARBA" id="ARBA00023158"/>
    </source>
</evidence>
<keyword evidence="10" id="KW-0943">RNA-mediated gene silencing</keyword>
<keyword evidence="4" id="KW-0547">Nucleotide-binding</keyword>
<dbReference type="EC" id="3.6.4.13" evidence="1"/>
<sequence length="1745" mass="201401">MNLMEVDIATFITPHFFFLIERNKEHRCNFLKQLSTRINDRVNVSLENVSFSIDEIVAVHHEHGLVRASIQNITEENDKQLYYCWLLDYGILTKTYRVFKLPFELQKVTPQAKQASLNNIGYSKDNLEMGATGKIKCIPSVIPSTSVLEYCLSLFSGATKLCFDIEDHYDHILIGELIIYKDNQEFKLSEELMKKGLVINDEDIFERLKYKATIYMKNNLDMIYHTTEHFSICKYKNEEVNSVKIHYTELLDLDDEVDSDEPLGNGRRRRNIFRTKDSGVKNLSLTKNGEIQLAKSNVFESDKENSSCFSISNEHTSNSKRAVDDLKNVEQISNKNDKLPNKIGETNSKSNVEILRQKLADFKMKQKLLQSKLKESEGLTSPQSDFENKISDYEDKDTSLSPFLDVTSEKSPKSNVIFLPAGMSHTYKKASEKRSHKSTKKKPVENRKSHDLDVSSTSLNNDSDCPTVEVSTNISNQEKSIVSDTPAKNYDSSMSSEKINTESFSKLEYYKLVNGCNCVDCRKVYEDDDWDSPLNFDHSIEERKIEKKSVEDVIKPPKLFKTDDDVKLSDGKQILSIEYNNMTAVQKQTAAKLLVHGDAIPNPIAQVSNLNIHPDIYGNISRLNYKLAKKIQRYAFPAITRNQHVIMINDAKSGKTMAYLPILISFIREKNERYGQLMNVSGAPFVVILCSTSKRCEKIYDLIRMILENLKSRVNLVTYPGYGNMSNIEILVTMPAVLSSLISLRAINFKRLCHFVLEDGDTMLESHQNLIYKFFDLADKVLEHRNCPKSIQLIVCAEHWTLHIENILKKLNKAPLVCIGNYLEAALYAKMNFTMKFLETSFKEQELKKMLSDVYKFTKSIVICNPEDIQDIETFLMLKGIEYIAVKDEMAQEDMQYYEGLWNNCTPGKYSVLICSDNVYNTMLTVTSASLLVHYSLPNSWSQFSRRFSCFLENITTPLNTKEKLTNICSIVFVDENCESRMNKFAKFIKKSGLEKYLPEKIKSYFDMVIVQEEHTKIERKVELCQNLNIFGKCSSVNCSKRHILNKDVDVCDVLPKNGIIKFKILTLTNTTTASIKLLEHLDLKEKRVKVYDDMNDYINEVLQRKESYHRAVKIVRNNLYLYKEDGKYYRCKLIEKEESVLVFLLDRGIYCKTDVKELCEIPEELIEVPQQCFEVYLANLIPPYEDNTFSRLSRNNSQLFLETNCSNATMKAVIKLQLADHLWLEDVCEERELHDKSLPSLGFQFTRELINQGLALQSEDPLNLLYNLCKEADIELMEYNLPKPKTNIRKAEQAKPQWAFLSCDDITEVMFSSATSPAEFYVKQTKFYKQLLDLEEYILKEIRKPFYPVPDKVEVGNCYLVKDVETENYSRALLMTVDNDNAHVFCVDYGDDIIVPVSSLKFIRNEMITKLPFQSIQCSMYGVKSIDGTWRDEATDLLYDKGFEPGTDVFRSLFVKVYSRQNNEIVQKQNSYLVAIKDGFSERHLLLSQLLIDCGFALPNGKELEDFEIPETVSQDDDEDDGDDYINEMDYNSVGENRENVPPEEDFSKYEFVAFDVEQFLIEAGCNIGVLKQYQGMTTKNDLPVIKAAPEVDYLTPNVIWYQTASNIRLTINIPDVKDCRISLLQNRAFNFSTDLNGKKYMVKLMLFEKVEKTYEYTILGSQVRITLKKSKDAEWPRLLLKAERNRKVHYDISMLKDNDERRKMLDLGFGDSSESDSDSEGYNYHICSDLDSEYDYDIANDDY</sequence>
<evidence type="ECO:0000259" key="14">
    <source>
        <dbReference type="PROSITE" id="PS50304"/>
    </source>
</evidence>
<dbReference type="SMART" id="SM00333">
    <property type="entry name" value="TUDOR"/>
    <property type="match status" value="2"/>
</dbReference>
<keyword evidence="6" id="KW-0378">Hydrolase</keyword>
<dbReference type="GO" id="GO:0031047">
    <property type="term" value="P:regulatory ncRNA-mediated gene silencing"/>
    <property type="evidence" value="ECO:0007669"/>
    <property type="project" value="UniProtKB-KW"/>
</dbReference>
<dbReference type="RefSeq" id="XP_030757760.1">
    <property type="nucleotide sequence ID" value="XM_030901900.1"/>
</dbReference>
<evidence type="ECO:0000256" key="1">
    <source>
        <dbReference type="ARBA" id="ARBA00012552"/>
    </source>
</evidence>
<evidence type="ECO:0000313" key="17">
    <source>
        <dbReference type="RefSeq" id="XP_030757760.1"/>
    </source>
</evidence>
<dbReference type="SUPFAM" id="SSF52540">
    <property type="entry name" value="P-loop containing nucleoside triphosphate hydrolases"/>
    <property type="match status" value="2"/>
</dbReference>
<keyword evidence="11" id="KW-0469">Meiosis</keyword>
<dbReference type="GO" id="GO:0007283">
    <property type="term" value="P:spermatogenesis"/>
    <property type="evidence" value="ECO:0007669"/>
    <property type="project" value="UniProtKB-KW"/>
</dbReference>
<feature type="region of interest" description="Disordered" evidence="13">
    <location>
        <begin position="427"/>
        <end position="469"/>
    </location>
</feature>
<dbReference type="InterPro" id="IPR008978">
    <property type="entry name" value="HSP20-like_chaperone"/>
</dbReference>
<evidence type="ECO:0000313" key="16">
    <source>
        <dbReference type="Proteomes" id="UP000504635"/>
    </source>
</evidence>
<keyword evidence="3" id="KW-0677">Repeat</keyword>
<accession>A0A6J2Y440</accession>
<keyword evidence="2" id="KW-0217">Developmental protein</keyword>
<dbReference type="SUPFAM" id="SSF49764">
    <property type="entry name" value="HSP20-like chaperones"/>
    <property type="match status" value="1"/>
</dbReference>
<evidence type="ECO:0000256" key="11">
    <source>
        <dbReference type="ARBA" id="ARBA00023254"/>
    </source>
</evidence>
<dbReference type="GeneID" id="115883531"/>
<dbReference type="PROSITE" id="PS51203">
    <property type="entry name" value="CS"/>
    <property type="match status" value="1"/>
</dbReference>
<feature type="compositionally biased region" description="Polar residues" evidence="13">
    <location>
        <begin position="454"/>
        <end position="469"/>
    </location>
</feature>
<dbReference type="OrthoDB" id="249932at2759"/>
<dbReference type="InterPro" id="IPR011545">
    <property type="entry name" value="DEAD/DEAH_box_helicase_dom"/>
</dbReference>
<dbReference type="InterPro" id="IPR035437">
    <property type="entry name" value="SNase_OB-fold_sf"/>
</dbReference>
<dbReference type="InParanoid" id="A0A6J2Y440"/>
<evidence type="ECO:0000256" key="9">
    <source>
        <dbReference type="ARBA" id="ARBA00022871"/>
    </source>
</evidence>
<dbReference type="GO" id="GO:0042078">
    <property type="term" value="P:germ-line stem cell division"/>
    <property type="evidence" value="ECO:0007669"/>
    <property type="project" value="TreeGrafter"/>
</dbReference>
<dbReference type="SUPFAM" id="SSF63748">
    <property type="entry name" value="Tudor/PWWP/MBT"/>
    <property type="match status" value="2"/>
</dbReference>
<dbReference type="GO" id="GO:0051321">
    <property type="term" value="P:meiotic cell cycle"/>
    <property type="evidence" value="ECO:0007669"/>
    <property type="project" value="UniProtKB-KW"/>
</dbReference>
<dbReference type="PANTHER" id="PTHR22655:SF2">
    <property type="entry name" value="ATP-DEPENDENT RNA HELICASE TDRD12-RELATED"/>
    <property type="match status" value="1"/>
</dbReference>
<dbReference type="PANTHER" id="PTHR22655">
    <property type="entry name" value="ATP-DEPENDENT RNA HELICASE TDRD12-RELATED"/>
    <property type="match status" value="1"/>
</dbReference>
<evidence type="ECO:0000256" key="4">
    <source>
        <dbReference type="ARBA" id="ARBA00022741"/>
    </source>
</evidence>
<dbReference type="Pfam" id="PF04969">
    <property type="entry name" value="CS"/>
    <property type="match status" value="1"/>
</dbReference>
<dbReference type="KEGG" id="soy:115883531"/>
<dbReference type="InterPro" id="IPR007052">
    <property type="entry name" value="CS_dom"/>
</dbReference>
<dbReference type="Gene3D" id="3.40.50.300">
    <property type="entry name" value="P-loop containing nucleotide triphosphate hydrolases"/>
    <property type="match status" value="1"/>
</dbReference>
<keyword evidence="16" id="KW-1185">Reference proteome</keyword>
<keyword evidence="8" id="KW-0067">ATP-binding</keyword>
<dbReference type="Gene3D" id="2.60.40.790">
    <property type="match status" value="1"/>
</dbReference>
<proteinExistence type="predicted"/>
<evidence type="ECO:0000256" key="8">
    <source>
        <dbReference type="ARBA" id="ARBA00022840"/>
    </source>
</evidence>
<dbReference type="GO" id="GO:0016787">
    <property type="term" value="F:hydrolase activity"/>
    <property type="evidence" value="ECO:0007669"/>
    <property type="project" value="UniProtKB-KW"/>
</dbReference>
<evidence type="ECO:0000256" key="13">
    <source>
        <dbReference type="SAM" id="MobiDB-lite"/>
    </source>
</evidence>
<feature type="domain" description="CS" evidence="15">
    <location>
        <begin position="1595"/>
        <end position="1681"/>
    </location>
</feature>
<feature type="compositionally biased region" description="Basic and acidic residues" evidence="13">
    <location>
        <begin position="442"/>
        <end position="453"/>
    </location>
</feature>
<feature type="domain" description="Tudor" evidence="14">
    <location>
        <begin position="1112"/>
        <end position="1169"/>
    </location>
</feature>
<dbReference type="GO" id="GO:0005524">
    <property type="term" value="F:ATP binding"/>
    <property type="evidence" value="ECO:0007669"/>
    <property type="project" value="UniProtKB-KW"/>
</dbReference>
<dbReference type="Gene3D" id="2.40.50.90">
    <property type="match status" value="2"/>
</dbReference>
<dbReference type="InterPro" id="IPR002999">
    <property type="entry name" value="Tudor"/>
</dbReference>
<evidence type="ECO:0000259" key="15">
    <source>
        <dbReference type="PROSITE" id="PS51203"/>
    </source>
</evidence>
<keyword evidence="7 17" id="KW-0347">Helicase</keyword>
<dbReference type="InterPro" id="IPR027417">
    <property type="entry name" value="P-loop_NTPase"/>
</dbReference>
<keyword evidence="9" id="KW-0744">Spermatogenesis</keyword>
<reference evidence="17" key="1">
    <citation type="submission" date="2025-08" db="UniProtKB">
        <authorList>
            <consortium name="RefSeq"/>
        </authorList>
    </citation>
    <scope>IDENTIFICATION</scope>
    <source>
        <tissue evidence="17">Gonads</tissue>
    </source>
</reference>
<evidence type="ECO:0000256" key="3">
    <source>
        <dbReference type="ARBA" id="ARBA00022737"/>
    </source>
</evidence>
<keyword evidence="5" id="KW-0221">Differentiation</keyword>
<evidence type="ECO:0000256" key="7">
    <source>
        <dbReference type="ARBA" id="ARBA00022806"/>
    </source>
</evidence>
<comment type="catalytic activity">
    <reaction evidence="12">
        <text>ATP + H2O = ADP + phosphate + H(+)</text>
        <dbReference type="Rhea" id="RHEA:13065"/>
        <dbReference type="ChEBI" id="CHEBI:15377"/>
        <dbReference type="ChEBI" id="CHEBI:15378"/>
        <dbReference type="ChEBI" id="CHEBI:30616"/>
        <dbReference type="ChEBI" id="CHEBI:43474"/>
        <dbReference type="ChEBI" id="CHEBI:456216"/>
        <dbReference type="EC" id="3.6.4.13"/>
    </reaction>
</comment>
<dbReference type="GO" id="GO:0003724">
    <property type="term" value="F:RNA helicase activity"/>
    <property type="evidence" value="ECO:0007669"/>
    <property type="project" value="UniProtKB-EC"/>
</dbReference>
<gene>
    <name evidence="17" type="primary">LOC115883531</name>
</gene>
<dbReference type="GO" id="GO:0005737">
    <property type="term" value="C:cytoplasm"/>
    <property type="evidence" value="ECO:0007669"/>
    <property type="project" value="UniProtKB-ARBA"/>
</dbReference>